<dbReference type="AlphaFoldDB" id="A0A951PS37"/>
<sequence>MQTVTTFFNRFFGSKDLSAFPTKGDFVKGINFNGKAITVDGYPWIAYSHALAEGLSMPDSIATETGVKPEPGVNRGMKKMLNTVVCKRHKLEISQSVPNGSYEVYLWIMENYASNHHEMDVILGGQTVDKGIAKLEVNKWVKYGLYATTVTDGSLNLALLTTNPERDAHLMGMAIFRV</sequence>
<gene>
    <name evidence="1" type="ORF">KME25_25840</name>
</gene>
<name>A0A951PS37_9CYAN</name>
<evidence type="ECO:0000313" key="2">
    <source>
        <dbReference type="Proteomes" id="UP000753908"/>
    </source>
</evidence>
<dbReference type="Proteomes" id="UP000753908">
    <property type="component" value="Unassembled WGS sequence"/>
</dbReference>
<dbReference type="EMBL" id="JAHHIF010000049">
    <property type="protein sequence ID" value="MBW4547839.1"/>
    <property type="molecule type" value="Genomic_DNA"/>
</dbReference>
<dbReference type="Gene3D" id="2.60.120.430">
    <property type="entry name" value="Galactose-binding lectin"/>
    <property type="match status" value="1"/>
</dbReference>
<evidence type="ECO:0000313" key="1">
    <source>
        <dbReference type="EMBL" id="MBW4547839.1"/>
    </source>
</evidence>
<reference evidence="1" key="2">
    <citation type="journal article" date="2022" name="Microbiol. Resour. Announc.">
        <title>Metagenome Sequencing to Explore Phylogenomics of Terrestrial Cyanobacteria.</title>
        <authorList>
            <person name="Ward R.D."/>
            <person name="Stajich J.E."/>
            <person name="Johansen J.R."/>
            <person name="Huntemann M."/>
            <person name="Clum A."/>
            <person name="Foster B."/>
            <person name="Foster B."/>
            <person name="Roux S."/>
            <person name="Palaniappan K."/>
            <person name="Varghese N."/>
            <person name="Mukherjee S."/>
            <person name="Reddy T.B.K."/>
            <person name="Daum C."/>
            <person name="Copeland A."/>
            <person name="Chen I.A."/>
            <person name="Ivanova N.N."/>
            <person name="Kyrpides N.C."/>
            <person name="Shapiro N."/>
            <person name="Eloe-Fadrosh E.A."/>
            <person name="Pietrasiak N."/>
        </authorList>
    </citation>
    <scope>NUCLEOTIDE SEQUENCE</scope>
    <source>
        <strain evidence="1">CPER-KK1</strain>
    </source>
</reference>
<accession>A0A951PS37</accession>
<comment type="caution">
    <text evidence="1">The sequence shown here is derived from an EMBL/GenBank/DDBJ whole genome shotgun (WGS) entry which is preliminary data.</text>
</comment>
<proteinExistence type="predicted"/>
<protein>
    <submittedName>
        <fullName evidence="1">Uncharacterized protein</fullName>
    </submittedName>
</protein>
<organism evidence="1 2">
    <name type="scientific">Symplocastrum torsivum CPER-KK1</name>
    <dbReference type="NCBI Taxonomy" id="450513"/>
    <lineage>
        <taxon>Bacteria</taxon>
        <taxon>Bacillati</taxon>
        <taxon>Cyanobacteriota</taxon>
        <taxon>Cyanophyceae</taxon>
        <taxon>Oscillatoriophycideae</taxon>
        <taxon>Oscillatoriales</taxon>
        <taxon>Microcoleaceae</taxon>
        <taxon>Symplocastrum</taxon>
    </lineage>
</organism>
<reference evidence="1" key="1">
    <citation type="submission" date="2021-05" db="EMBL/GenBank/DDBJ databases">
        <authorList>
            <person name="Pietrasiak N."/>
            <person name="Ward R."/>
            <person name="Stajich J.E."/>
            <person name="Kurbessoian T."/>
        </authorList>
    </citation>
    <scope>NUCLEOTIDE SEQUENCE</scope>
    <source>
        <strain evidence="1">CPER-KK1</strain>
    </source>
</reference>